<feature type="coiled-coil region" evidence="1">
    <location>
        <begin position="253"/>
        <end position="280"/>
    </location>
</feature>
<name>M2Y8J4_GALSU</name>
<dbReference type="EMBL" id="KB454486">
    <property type="protein sequence ID" value="EME32368.1"/>
    <property type="molecule type" value="Genomic_DNA"/>
</dbReference>
<sequence>MLRNVPTKNYSKQCCVSEKQPLLSYASSLLPSSHNREDSAVTISPLKEDNIHTVLNTEIPKENWHRNDLLLESLKELKQDLESIKKEHMEKDQHIQQLRNELSHKQMQLEEVWQKLEMSNLNNARQGNETAELQHEEIHQQILSIRNTFAQQLKTIENIEAKRISSGEDSNRMMDYLSRQVDPYVSILESFDKVCHSNGHPITLEVIRDILSKVFLAMKQNLDYLEYLQSTYEKYPEIVDRYEVTVYEKDSIIECQRAIIAVKTEQIEKLQQKLEQITLNGASASDSETTKNNSIQTRQRHFALVHGLMNVVDNILSRLFGDRSFHMENNRPSSE</sequence>
<dbReference type="AlphaFoldDB" id="M2Y8J4"/>
<dbReference type="Proteomes" id="UP000030680">
    <property type="component" value="Unassembled WGS sequence"/>
</dbReference>
<dbReference type="GeneID" id="17090956"/>
<proteinExistence type="predicted"/>
<dbReference type="KEGG" id="gsl:Gasu_04590"/>
<evidence type="ECO:0000313" key="3">
    <source>
        <dbReference type="Proteomes" id="UP000030680"/>
    </source>
</evidence>
<accession>M2Y8J4</accession>
<organism evidence="2 3">
    <name type="scientific">Galdieria sulphuraria</name>
    <name type="common">Red alga</name>
    <dbReference type="NCBI Taxonomy" id="130081"/>
    <lineage>
        <taxon>Eukaryota</taxon>
        <taxon>Rhodophyta</taxon>
        <taxon>Bangiophyceae</taxon>
        <taxon>Galdieriales</taxon>
        <taxon>Galdieriaceae</taxon>
        <taxon>Galdieria</taxon>
    </lineage>
</organism>
<dbReference type="Gramene" id="EME32368">
    <property type="protein sequence ID" value="EME32368"/>
    <property type="gene ID" value="Gasu_04590"/>
</dbReference>
<reference evidence="3" key="1">
    <citation type="journal article" date="2013" name="Science">
        <title>Gene transfer from bacteria and archaea facilitated evolution of an extremophilic eukaryote.</title>
        <authorList>
            <person name="Schonknecht G."/>
            <person name="Chen W.H."/>
            <person name="Ternes C.M."/>
            <person name="Barbier G.G."/>
            <person name="Shrestha R.P."/>
            <person name="Stanke M."/>
            <person name="Brautigam A."/>
            <person name="Baker B.J."/>
            <person name="Banfield J.F."/>
            <person name="Garavito R.M."/>
            <person name="Carr K."/>
            <person name="Wilkerson C."/>
            <person name="Rensing S.A."/>
            <person name="Gagneul D."/>
            <person name="Dickenson N.E."/>
            <person name="Oesterhelt C."/>
            <person name="Lercher M.J."/>
            <person name="Weber A.P."/>
        </authorList>
    </citation>
    <scope>NUCLEOTIDE SEQUENCE [LARGE SCALE GENOMIC DNA]</scope>
    <source>
        <strain evidence="3">074W</strain>
    </source>
</reference>
<evidence type="ECO:0000256" key="1">
    <source>
        <dbReference type="SAM" id="Coils"/>
    </source>
</evidence>
<keyword evidence="1" id="KW-0175">Coiled coil</keyword>
<feature type="coiled-coil region" evidence="1">
    <location>
        <begin position="67"/>
        <end position="141"/>
    </location>
</feature>
<keyword evidence="3" id="KW-1185">Reference proteome</keyword>
<dbReference type="OrthoDB" id="10387568at2759"/>
<gene>
    <name evidence="2" type="ORF">Gasu_04590</name>
</gene>
<protein>
    <submittedName>
        <fullName evidence="2">Uncharacterized protein</fullName>
    </submittedName>
</protein>
<evidence type="ECO:0000313" key="2">
    <source>
        <dbReference type="EMBL" id="EME32368.1"/>
    </source>
</evidence>
<dbReference type="RefSeq" id="XP_005708888.1">
    <property type="nucleotide sequence ID" value="XM_005708831.1"/>
</dbReference>